<evidence type="ECO:0000313" key="2">
    <source>
        <dbReference type="Proteomes" id="UP001589834"/>
    </source>
</evidence>
<keyword evidence="2" id="KW-1185">Reference proteome</keyword>
<protein>
    <submittedName>
        <fullName evidence="1">Uncharacterized protein</fullName>
    </submittedName>
</protein>
<dbReference type="EMBL" id="JBHLTN010000035">
    <property type="protein sequence ID" value="MFC0594086.1"/>
    <property type="molecule type" value="Genomic_DNA"/>
</dbReference>
<comment type="caution">
    <text evidence="1">The sequence shown here is derived from an EMBL/GenBank/DDBJ whole genome shotgun (WGS) entry which is preliminary data.</text>
</comment>
<name>A0ABV6PW95_9BURK</name>
<gene>
    <name evidence="1" type="ORF">ACFFGG_16155</name>
</gene>
<dbReference type="RefSeq" id="WP_377484609.1">
    <property type="nucleotide sequence ID" value="NZ_JBHLTN010000035.1"/>
</dbReference>
<proteinExistence type="predicted"/>
<reference evidence="1 2" key="1">
    <citation type="submission" date="2024-09" db="EMBL/GenBank/DDBJ databases">
        <authorList>
            <person name="Sun Q."/>
            <person name="Mori K."/>
        </authorList>
    </citation>
    <scope>NUCLEOTIDE SEQUENCE [LARGE SCALE GENOMIC DNA]</scope>
    <source>
        <strain evidence="1 2">NCAIM B.02336</strain>
    </source>
</reference>
<organism evidence="1 2">
    <name type="scientific">Ottowia pentelensis</name>
    <dbReference type="NCBI Taxonomy" id="511108"/>
    <lineage>
        <taxon>Bacteria</taxon>
        <taxon>Pseudomonadati</taxon>
        <taxon>Pseudomonadota</taxon>
        <taxon>Betaproteobacteria</taxon>
        <taxon>Burkholderiales</taxon>
        <taxon>Comamonadaceae</taxon>
        <taxon>Ottowia</taxon>
    </lineage>
</organism>
<evidence type="ECO:0000313" key="1">
    <source>
        <dbReference type="EMBL" id="MFC0594086.1"/>
    </source>
</evidence>
<accession>A0ABV6PW95</accession>
<sequence>MGIPAKEITLPPSDDGYYRFGKLQDLIADALYPSDDGPTDYLTQVVIWREDGTEDGQYLECEPPKGAQLQDFSRSDEWKLIAVPDEEARRIWLHDRHYMQQLAHKRREHWPDGSLVVHKKTTAKAEDQAWQWDSERRWYSARLTQAAQLPSGAPGRLQVVDGSRNEVEFRDGSALADGYVHIDWLNAWGETQQPVNVFHKSPSTTVEPIDVSEPPPLLPWKMLVQAIAAELWTTFREAEANPTIAGIVDQVARRCVERGIKTSSGINPTAAYLRVHVLSAKHWTPPDDRRR</sequence>
<dbReference type="Proteomes" id="UP001589834">
    <property type="component" value="Unassembled WGS sequence"/>
</dbReference>